<keyword evidence="8 11" id="KW-0256">Endoplasmic reticulum</keyword>
<evidence type="ECO:0000256" key="6">
    <source>
        <dbReference type="ARBA" id="ARBA00022692"/>
    </source>
</evidence>
<dbReference type="InterPro" id="IPR007676">
    <property type="entry name" value="Ribophorin_I"/>
</dbReference>
<accession>A0AA36G175</accession>
<sequence>MRVISLLLLALFGSLSAVKVTNLQRNLDLTTQVLKGSTEITYEADAATKDVLFTLSSAEAEKVSILTAGEAGSKEEPKLKFVKEAATTKGFTNFKITLPKTLEKGGSITLKIDYQVTQHLTPLPAKITQLENQFFYYDGSAISPSAYPVVKQKTVIKIPSGGKLQSYTNVAPSSKESAGVSYGPYENQEAYTEKFIRVHFENNSPFIVATRVERLIEISHWGNIAVEEQIEIIHRGAALDGSFSRLDFQMDRRGPKMPALQKYRTILPAAAKDIYYRDVIGNISTSDVRLKRDSVEVEIKPRFPLFGGWKTTYTLGYNLPSSEHLFKKGSNFALKMKLYDHIMDNLVVEKLAVKIVLPEATSNAKIVTPYSVERRPDESIATYLDTTGRTVIVIHKENLVDSHLKPFTVYYDFEYINLLREPLMATAFFFALFFVIIIYSHMDFTIVHDPSQEARDKAQGSIDEIQDLVERRLRTYDHVSEAARLFKASRDEDALAAAKAKADATRAEIAEKLANTLASLKSQPSLYEKAIGLSQNDGHMKDSEATYLAAVKKSQTKDGPEDKAHAAKLAEGRARAESILAAL</sequence>
<organism evidence="12 13">
    <name type="scientific">Mesorhabditis spiculigera</name>
    <dbReference type="NCBI Taxonomy" id="96644"/>
    <lineage>
        <taxon>Eukaryota</taxon>
        <taxon>Metazoa</taxon>
        <taxon>Ecdysozoa</taxon>
        <taxon>Nematoda</taxon>
        <taxon>Chromadorea</taxon>
        <taxon>Rhabditida</taxon>
        <taxon>Rhabditina</taxon>
        <taxon>Rhabditomorpha</taxon>
        <taxon>Rhabditoidea</taxon>
        <taxon>Rhabditidae</taxon>
        <taxon>Mesorhabditinae</taxon>
        <taxon>Mesorhabditis</taxon>
    </lineage>
</organism>
<evidence type="ECO:0000313" key="12">
    <source>
        <dbReference type="EMBL" id="CAJ0574530.1"/>
    </source>
</evidence>
<evidence type="ECO:0000256" key="1">
    <source>
        <dbReference type="ARBA" id="ARBA00002791"/>
    </source>
</evidence>
<keyword evidence="9 11" id="KW-1133">Transmembrane helix</keyword>
<dbReference type="Proteomes" id="UP001177023">
    <property type="component" value="Unassembled WGS sequence"/>
</dbReference>
<comment type="pathway">
    <text evidence="3 11">Protein modification; protein glycosylation.</text>
</comment>
<dbReference type="InterPro" id="IPR042097">
    <property type="entry name" value="Aminopeptidase_N-like_N_sf"/>
</dbReference>
<comment type="subcellular location">
    <subcellularLocation>
        <location evidence="2 11">Endoplasmic reticulum membrane</location>
        <topology evidence="2 11">Single-pass type I membrane protein</topology>
    </subcellularLocation>
</comment>
<comment type="subunit">
    <text evidence="11">Component of the oligosaccharyltransferase (OST) complex.</text>
</comment>
<evidence type="ECO:0000256" key="11">
    <source>
        <dbReference type="RuleBase" id="RU361143"/>
    </source>
</evidence>
<evidence type="ECO:0000313" key="13">
    <source>
        <dbReference type="Proteomes" id="UP001177023"/>
    </source>
</evidence>
<evidence type="ECO:0000256" key="2">
    <source>
        <dbReference type="ARBA" id="ARBA00004115"/>
    </source>
</evidence>
<dbReference type="PANTHER" id="PTHR21049:SF0">
    <property type="entry name" value="DOLICHYL-DIPHOSPHOOLIGOSACCHARIDE--PROTEIN GLYCOSYLTRANSFERASE SUBUNIT 1"/>
    <property type="match status" value="1"/>
</dbReference>
<feature type="signal peptide" evidence="11">
    <location>
        <begin position="1"/>
        <end position="17"/>
    </location>
</feature>
<evidence type="ECO:0000256" key="5">
    <source>
        <dbReference type="ARBA" id="ARBA00017611"/>
    </source>
</evidence>
<name>A0AA36G175_9BILA</name>
<evidence type="ECO:0000256" key="10">
    <source>
        <dbReference type="ARBA" id="ARBA00023136"/>
    </source>
</evidence>
<feature type="non-terminal residue" evidence="12">
    <location>
        <position position="583"/>
    </location>
</feature>
<evidence type="ECO:0000256" key="9">
    <source>
        <dbReference type="ARBA" id="ARBA00022989"/>
    </source>
</evidence>
<dbReference type="AlphaFoldDB" id="A0AA36G175"/>
<proteinExistence type="inferred from homology"/>
<evidence type="ECO:0000256" key="3">
    <source>
        <dbReference type="ARBA" id="ARBA00004922"/>
    </source>
</evidence>
<evidence type="ECO:0000256" key="8">
    <source>
        <dbReference type="ARBA" id="ARBA00022824"/>
    </source>
</evidence>
<dbReference type="GO" id="GO:0018279">
    <property type="term" value="P:protein N-linked glycosylation via asparagine"/>
    <property type="evidence" value="ECO:0007669"/>
    <property type="project" value="TreeGrafter"/>
</dbReference>
<gene>
    <name evidence="12" type="ORF">MSPICULIGERA_LOCUS12862</name>
</gene>
<dbReference type="Pfam" id="PF04597">
    <property type="entry name" value="Ribophorin_I"/>
    <property type="match status" value="1"/>
</dbReference>
<comment type="function">
    <text evidence="1 11">Subunit of the oligosaccharyl transferase (OST) complex that catalyzes the initial transfer of a defined glycan (Glc(3)Man(9)GlcNAc(2) in eukaryotes) from the lipid carrier dolichol-pyrophosphate to an asparagine residue within an Asn-X-Ser/Thr consensus motif in nascent polypeptide chains, the first step in protein N-glycosylation. N-glycosylation occurs cotranslationally and the complex associates with the Sec61 complex at the channel-forming translocon complex that mediates protein translocation across the endoplasmic reticulum (ER). All subunits are required for a maximal enzyme activity.</text>
</comment>
<keyword evidence="13" id="KW-1185">Reference proteome</keyword>
<dbReference type="EMBL" id="CATQJA010002631">
    <property type="protein sequence ID" value="CAJ0574530.1"/>
    <property type="molecule type" value="Genomic_DNA"/>
</dbReference>
<comment type="caution">
    <text evidence="12">The sequence shown here is derived from an EMBL/GenBank/DDBJ whole genome shotgun (WGS) entry which is preliminary data.</text>
</comment>
<keyword evidence="6 11" id="KW-0812">Transmembrane</keyword>
<dbReference type="PANTHER" id="PTHR21049">
    <property type="entry name" value="RIBOPHORIN I"/>
    <property type="match status" value="1"/>
</dbReference>
<dbReference type="Gene3D" id="2.60.40.1730">
    <property type="entry name" value="tricorn interacting facor f3 domain"/>
    <property type="match status" value="1"/>
</dbReference>
<protein>
    <recommendedName>
        <fullName evidence="5 11">Dolichyl-diphosphooligosaccharide--protein glycosyltransferase subunit 1</fullName>
    </recommendedName>
</protein>
<keyword evidence="7 11" id="KW-0732">Signal</keyword>
<feature type="transmembrane region" description="Helical" evidence="11">
    <location>
        <begin position="423"/>
        <end position="442"/>
    </location>
</feature>
<reference evidence="12" key="1">
    <citation type="submission" date="2023-06" db="EMBL/GenBank/DDBJ databases">
        <authorList>
            <person name="Delattre M."/>
        </authorList>
    </citation>
    <scope>NUCLEOTIDE SEQUENCE</scope>
    <source>
        <strain evidence="12">AF72</strain>
    </source>
</reference>
<comment type="similarity">
    <text evidence="4 11">Belongs to the OST1 family.</text>
</comment>
<feature type="chain" id="PRO_5041487878" description="Dolichyl-diphosphooligosaccharide--protein glycosyltransferase subunit 1" evidence="11">
    <location>
        <begin position="18"/>
        <end position="583"/>
    </location>
</feature>
<keyword evidence="10 11" id="KW-0472">Membrane</keyword>
<dbReference type="GO" id="GO:0008250">
    <property type="term" value="C:oligosaccharyltransferase complex"/>
    <property type="evidence" value="ECO:0007669"/>
    <property type="project" value="UniProtKB-UniRule"/>
</dbReference>
<evidence type="ECO:0000256" key="7">
    <source>
        <dbReference type="ARBA" id="ARBA00022729"/>
    </source>
</evidence>
<evidence type="ECO:0000256" key="4">
    <source>
        <dbReference type="ARBA" id="ARBA00008905"/>
    </source>
</evidence>